<feature type="region of interest" description="Disordered" evidence="1">
    <location>
        <begin position="1"/>
        <end position="89"/>
    </location>
</feature>
<accession>A0ABR3YY56</accession>
<organism evidence="2 3">
    <name type="scientific">Sporothrix stenoceras</name>
    <dbReference type="NCBI Taxonomy" id="5173"/>
    <lineage>
        <taxon>Eukaryota</taxon>
        <taxon>Fungi</taxon>
        <taxon>Dikarya</taxon>
        <taxon>Ascomycota</taxon>
        <taxon>Pezizomycotina</taxon>
        <taxon>Sordariomycetes</taxon>
        <taxon>Sordariomycetidae</taxon>
        <taxon>Ophiostomatales</taxon>
        <taxon>Ophiostomataceae</taxon>
        <taxon>Sporothrix</taxon>
    </lineage>
</organism>
<feature type="compositionally biased region" description="Low complexity" evidence="1">
    <location>
        <begin position="7"/>
        <end position="44"/>
    </location>
</feature>
<evidence type="ECO:0000256" key="1">
    <source>
        <dbReference type="SAM" id="MobiDB-lite"/>
    </source>
</evidence>
<evidence type="ECO:0000313" key="3">
    <source>
        <dbReference type="Proteomes" id="UP001583186"/>
    </source>
</evidence>
<feature type="compositionally biased region" description="Basic and acidic residues" evidence="1">
    <location>
        <begin position="70"/>
        <end position="82"/>
    </location>
</feature>
<dbReference type="EMBL" id="JAWCUI010000041">
    <property type="protein sequence ID" value="KAL1892904.1"/>
    <property type="molecule type" value="Genomic_DNA"/>
</dbReference>
<keyword evidence="3" id="KW-1185">Reference proteome</keyword>
<sequence length="89" mass="9691">MSSNRDSYSAGYWTPSSSSWSTAGSTSSYSSSSSSHRSRTSSGSLGETKSRLNHKNQVVCVTNYGQSSGDKNEPRPEYRDASRYYSRGA</sequence>
<gene>
    <name evidence="2" type="ORF">Sste5346_006797</name>
</gene>
<comment type="caution">
    <text evidence="2">The sequence shown here is derived from an EMBL/GenBank/DDBJ whole genome shotgun (WGS) entry which is preliminary data.</text>
</comment>
<proteinExistence type="predicted"/>
<dbReference type="Proteomes" id="UP001583186">
    <property type="component" value="Unassembled WGS sequence"/>
</dbReference>
<evidence type="ECO:0000313" key="2">
    <source>
        <dbReference type="EMBL" id="KAL1892904.1"/>
    </source>
</evidence>
<protein>
    <submittedName>
        <fullName evidence="2">Uncharacterized protein</fullName>
    </submittedName>
</protein>
<name>A0ABR3YY56_9PEZI</name>
<feature type="compositionally biased region" description="Polar residues" evidence="1">
    <location>
        <begin position="55"/>
        <end position="69"/>
    </location>
</feature>
<reference evidence="2 3" key="1">
    <citation type="journal article" date="2024" name="IMA Fungus">
        <title>IMA Genome - F19 : A genome assembly and annotation guide to empower mycologists, including annotated draft genome sequences of Ceratocystis pirilliformis, Diaporthe australafricana, Fusarium ophioides, Paecilomyces lecythidis, and Sporothrix stenoceras.</title>
        <authorList>
            <person name="Aylward J."/>
            <person name="Wilson A.M."/>
            <person name="Visagie C.M."/>
            <person name="Spraker J."/>
            <person name="Barnes I."/>
            <person name="Buitendag C."/>
            <person name="Ceriani C."/>
            <person name="Del Mar Angel L."/>
            <person name="du Plessis D."/>
            <person name="Fuchs T."/>
            <person name="Gasser K."/>
            <person name="Kramer D."/>
            <person name="Li W."/>
            <person name="Munsamy K."/>
            <person name="Piso A."/>
            <person name="Price J.L."/>
            <person name="Sonnekus B."/>
            <person name="Thomas C."/>
            <person name="van der Nest A."/>
            <person name="van Dijk A."/>
            <person name="van Heerden A."/>
            <person name="van Vuuren N."/>
            <person name="Yilmaz N."/>
            <person name="Duong T.A."/>
            <person name="van der Merwe N.A."/>
            <person name="Wingfield M.J."/>
            <person name="Wingfield B.D."/>
        </authorList>
    </citation>
    <scope>NUCLEOTIDE SEQUENCE [LARGE SCALE GENOMIC DNA]</scope>
    <source>
        <strain evidence="2 3">CMW 5346</strain>
    </source>
</reference>